<comment type="caution">
    <text evidence="1">The sequence shown here is derived from an EMBL/GenBank/DDBJ whole genome shotgun (WGS) entry which is preliminary data.</text>
</comment>
<proteinExistence type="predicted"/>
<gene>
    <name evidence="1" type="ORF">ACAOBT_LOCUS226</name>
</gene>
<dbReference type="OrthoDB" id="27483at2759"/>
<organism evidence="1 2">
    <name type="scientific">Acanthoscelides obtectus</name>
    <name type="common">Bean weevil</name>
    <name type="synonym">Bruchus obtectus</name>
    <dbReference type="NCBI Taxonomy" id="200917"/>
    <lineage>
        <taxon>Eukaryota</taxon>
        <taxon>Metazoa</taxon>
        <taxon>Ecdysozoa</taxon>
        <taxon>Arthropoda</taxon>
        <taxon>Hexapoda</taxon>
        <taxon>Insecta</taxon>
        <taxon>Pterygota</taxon>
        <taxon>Neoptera</taxon>
        <taxon>Endopterygota</taxon>
        <taxon>Coleoptera</taxon>
        <taxon>Polyphaga</taxon>
        <taxon>Cucujiformia</taxon>
        <taxon>Chrysomeloidea</taxon>
        <taxon>Chrysomelidae</taxon>
        <taxon>Bruchinae</taxon>
        <taxon>Bruchini</taxon>
        <taxon>Acanthoscelides</taxon>
    </lineage>
</organism>
<dbReference type="AlphaFoldDB" id="A0A9P0JJB5"/>
<dbReference type="Proteomes" id="UP001152888">
    <property type="component" value="Unassembled WGS sequence"/>
</dbReference>
<evidence type="ECO:0000313" key="1">
    <source>
        <dbReference type="EMBL" id="CAH1953787.1"/>
    </source>
</evidence>
<evidence type="ECO:0000313" key="2">
    <source>
        <dbReference type="Proteomes" id="UP001152888"/>
    </source>
</evidence>
<sequence length="81" mass="9419">MPLGSHSHVVNKFVKFSPQTLSRSSEYRIYFILLELPGQILDLKVIPVIDFPSVQVCRHFQKESEKYNPRITQFMCMCKSG</sequence>
<name>A0A9P0JJB5_ACAOB</name>
<protein>
    <submittedName>
        <fullName evidence="1">Uncharacterized protein</fullName>
    </submittedName>
</protein>
<reference evidence="1" key="1">
    <citation type="submission" date="2022-03" db="EMBL/GenBank/DDBJ databases">
        <authorList>
            <person name="Sayadi A."/>
        </authorList>
    </citation>
    <scope>NUCLEOTIDE SEQUENCE</scope>
</reference>
<keyword evidence="2" id="KW-1185">Reference proteome</keyword>
<accession>A0A9P0JJB5</accession>
<dbReference type="EMBL" id="CAKOFQ010006652">
    <property type="protein sequence ID" value="CAH1953787.1"/>
    <property type="molecule type" value="Genomic_DNA"/>
</dbReference>